<evidence type="ECO:0000313" key="9">
    <source>
        <dbReference type="EMBL" id="CAI9575733.1"/>
    </source>
</evidence>
<dbReference type="Gene3D" id="2.130.10.10">
    <property type="entry name" value="YVTN repeat-like/Quinoprotein amine dehydrogenase"/>
    <property type="match status" value="1"/>
</dbReference>
<evidence type="ECO:0000256" key="3">
    <source>
        <dbReference type="ARBA" id="ARBA00022552"/>
    </source>
</evidence>
<evidence type="ECO:0000256" key="5">
    <source>
        <dbReference type="ARBA" id="ARBA00022737"/>
    </source>
</evidence>
<sequence length="111" mass="12594">MEMEEVRVVRCGGSRINDRRAVFSADAKFLICVSGDFIKVFSTSTQECIHVLQGHTALVTGIELNPKNHLQLYSCSLDGTIKLWDFMDGILIKNYLIDVKLFGFYTDIKED</sequence>
<keyword evidence="10" id="KW-1185">Reference proteome</keyword>
<accession>A0ABN9DWL2</accession>
<organism evidence="9 10">
    <name type="scientific">Staurois parvus</name>
    <dbReference type="NCBI Taxonomy" id="386267"/>
    <lineage>
        <taxon>Eukaryota</taxon>
        <taxon>Metazoa</taxon>
        <taxon>Chordata</taxon>
        <taxon>Craniata</taxon>
        <taxon>Vertebrata</taxon>
        <taxon>Euteleostomi</taxon>
        <taxon>Amphibia</taxon>
        <taxon>Batrachia</taxon>
        <taxon>Anura</taxon>
        <taxon>Neobatrachia</taxon>
        <taxon>Ranoidea</taxon>
        <taxon>Ranidae</taxon>
        <taxon>Staurois</taxon>
    </lineage>
</organism>
<name>A0ABN9DWL2_9NEOB</name>
<dbReference type="PROSITE" id="PS50294">
    <property type="entry name" value="WD_REPEATS_REGION"/>
    <property type="match status" value="1"/>
</dbReference>
<dbReference type="InterPro" id="IPR053826">
    <property type="entry name" value="WDR75"/>
</dbReference>
<keyword evidence="2" id="KW-0690">Ribosome biogenesis</keyword>
<keyword evidence="5" id="KW-0677">Repeat</keyword>
<keyword evidence="6" id="KW-0804">Transcription</keyword>
<comment type="caution">
    <text evidence="9">The sequence shown here is derived from an EMBL/GenBank/DDBJ whole genome shotgun (WGS) entry which is preliminary data.</text>
</comment>
<dbReference type="PANTHER" id="PTHR44215:SF1">
    <property type="entry name" value="WD REPEAT-CONTAINING PROTEIN 75"/>
    <property type="match status" value="1"/>
</dbReference>
<evidence type="ECO:0000256" key="1">
    <source>
        <dbReference type="ARBA" id="ARBA00004604"/>
    </source>
</evidence>
<evidence type="ECO:0000256" key="4">
    <source>
        <dbReference type="ARBA" id="ARBA00022574"/>
    </source>
</evidence>
<comment type="subcellular location">
    <subcellularLocation>
        <location evidence="1">Nucleus</location>
        <location evidence="1">Nucleolus</location>
    </subcellularLocation>
</comment>
<dbReference type="SUPFAM" id="SSF50978">
    <property type="entry name" value="WD40 repeat-like"/>
    <property type="match status" value="1"/>
</dbReference>
<protein>
    <submittedName>
        <fullName evidence="9">Uncharacterized protein</fullName>
    </submittedName>
</protein>
<evidence type="ECO:0000313" key="10">
    <source>
        <dbReference type="Proteomes" id="UP001162483"/>
    </source>
</evidence>
<evidence type="ECO:0000256" key="6">
    <source>
        <dbReference type="ARBA" id="ARBA00023163"/>
    </source>
</evidence>
<keyword evidence="3" id="KW-0698">rRNA processing</keyword>
<evidence type="ECO:0000256" key="8">
    <source>
        <dbReference type="PROSITE-ProRule" id="PRU00221"/>
    </source>
</evidence>
<dbReference type="Pfam" id="PF23869">
    <property type="entry name" value="Beta-prop_WDR75_1st"/>
    <property type="match status" value="1"/>
</dbReference>
<keyword evidence="7" id="KW-0539">Nucleus</keyword>
<evidence type="ECO:0000256" key="7">
    <source>
        <dbReference type="ARBA" id="ARBA00023242"/>
    </source>
</evidence>
<dbReference type="InterPro" id="IPR036322">
    <property type="entry name" value="WD40_repeat_dom_sf"/>
</dbReference>
<dbReference type="InterPro" id="IPR001680">
    <property type="entry name" value="WD40_rpt"/>
</dbReference>
<dbReference type="PANTHER" id="PTHR44215">
    <property type="entry name" value="WD REPEAT-CONTAINING PROTEIN 75"/>
    <property type="match status" value="1"/>
</dbReference>
<dbReference type="EMBL" id="CATNWA010014773">
    <property type="protein sequence ID" value="CAI9575733.1"/>
    <property type="molecule type" value="Genomic_DNA"/>
</dbReference>
<dbReference type="SMART" id="SM00320">
    <property type="entry name" value="WD40"/>
    <property type="match status" value="1"/>
</dbReference>
<dbReference type="Proteomes" id="UP001162483">
    <property type="component" value="Unassembled WGS sequence"/>
</dbReference>
<reference evidence="9" key="1">
    <citation type="submission" date="2023-05" db="EMBL/GenBank/DDBJ databases">
        <authorList>
            <person name="Stuckert A."/>
        </authorList>
    </citation>
    <scope>NUCLEOTIDE SEQUENCE</scope>
</reference>
<feature type="non-terminal residue" evidence="9">
    <location>
        <position position="111"/>
    </location>
</feature>
<proteinExistence type="predicted"/>
<keyword evidence="4 8" id="KW-0853">WD repeat</keyword>
<dbReference type="PROSITE" id="PS50082">
    <property type="entry name" value="WD_REPEATS_2"/>
    <property type="match status" value="1"/>
</dbReference>
<dbReference type="InterPro" id="IPR015943">
    <property type="entry name" value="WD40/YVTN_repeat-like_dom_sf"/>
</dbReference>
<evidence type="ECO:0000256" key="2">
    <source>
        <dbReference type="ARBA" id="ARBA00022517"/>
    </source>
</evidence>
<feature type="repeat" description="WD" evidence="8">
    <location>
        <begin position="52"/>
        <end position="94"/>
    </location>
</feature>
<gene>
    <name evidence="9" type="ORF">SPARVUS_LOCUS8238075</name>
</gene>